<evidence type="ECO:0000313" key="4">
    <source>
        <dbReference type="Proteomes" id="UP000006230"/>
    </source>
</evidence>
<organism evidence="3 4">
    <name type="scientific">Salipiger bermudensis (strain DSM 26914 / JCM 13377 / KCTC 12554 / HTCC2601)</name>
    <name type="common">Pelagibaca bermudensis</name>
    <dbReference type="NCBI Taxonomy" id="314265"/>
    <lineage>
        <taxon>Bacteria</taxon>
        <taxon>Pseudomonadati</taxon>
        <taxon>Pseudomonadota</taxon>
        <taxon>Alphaproteobacteria</taxon>
        <taxon>Rhodobacterales</taxon>
        <taxon>Roseobacteraceae</taxon>
        <taxon>Salipiger</taxon>
    </lineage>
</organism>
<feature type="region of interest" description="Disordered" evidence="1">
    <location>
        <begin position="60"/>
        <end position="102"/>
    </location>
</feature>
<feature type="region of interest" description="Disordered" evidence="1">
    <location>
        <begin position="1"/>
        <end position="31"/>
    </location>
</feature>
<feature type="compositionally biased region" description="Basic and acidic residues" evidence="1">
    <location>
        <begin position="1"/>
        <end position="13"/>
    </location>
</feature>
<dbReference type="Proteomes" id="UP000006230">
    <property type="component" value="Unassembled WGS sequence"/>
</dbReference>
<evidence type="ECO:0000313" key="3">
    <source>
        <dbReference type="EMBL" id="EAU46597.1"/>
    </source>
</evidence>
<keyword evidence="2" id="KW-1133">Transmembrane helix</keyword>
<feature type="transmembrane region" description="Helical" evidence="2">
    <location>
        <begin position="35"/>
        <end position="56"/>
    </location>
</feature>
<dbReference type="HOGENOM" id="CLU_2274693_0_0_5"/>
<accession>Q0FQT5</accession>
<gene>
    <name evidence="3" type="ORF">R2601_19095</name>
</gene>
<dbReference type="GeneID" id="92505851"/>
<protein>
    <submittedName>
        <fullName evidence="3">Uncharacterized protein</fullName>
    </submittedName>
</protein>
<keyword evidence="4" id="KW-1185">Reference proteome</keyword>
<sequence>MAYPDEQLKRSDPHAPQGRADPGPLGRARSGGSRLTGILVAVILVLGVVFAVNLFLGGGETDTAPAAVSDTTDTTVPGDGAVAPATGGADDTAPVASDAPAE</sequence>
<evidence type="ECO:0000256" key="1">
    <source>
        <dbReference type="SAM" id="MobiDB-lite"/>
    </source>
</evidence>
<keyword evidence="2" id="KW-0472">Membrane</keyword>
<dbReference type="RefSeq" id="WP_007798112.1">
    <property type="nucleotide sequence ID" value="NZ_DS022276.1"/>
</dbReference>
<keyword evidence="2" id="KW-0812">Transmembrane</keyword>
<dbReference type="EMBL" id="AATQ01000013">
    <property type="protein sequence ID" value="EAU46597.1"/>
    <property type="molecule type" value="Genomic_DNA"/>
</dbReference>
<dbReference type="AlphaFoldDB" id="Q0FQT5"/>
<proteinExistence type="predicted"/>
<comment type="caution">
    <text evidence="3">The sequence shown here is derived from an EMBL/GenBank/DDBJ whole genome shotgun (WGS) entry which is preliminary data.</text>
</comment>
<reference evidence="3 4" key="1">
    <citation type="journal article" date="2010" name="J. Bacteriol.">
        <title>Genome sequences of Pelagibaca bermudensis HTCC2601T and Maritimibacter alkaliphilus HTCC2654T, the type strains of two marine Roseobacter genera.</title>
        <authorList>
            <person name="Thrash J.C."/>
            <person name="Cho J.C."/>
            <person name="Ferriera S."/>
            <person name="Johnson J."/>
            <person name="Vergin K.L."/>
            <person name="Giovannoni S.J."/>
        </authorList>
    </citation>
    <scope>NUCLEOTIDE SEQUENCE [LARGE SCALE GENOMIC DNA]</scope>
    <source>
        <strain evidence="4">DSM 26914 / JCM 13377 / KCTC 12554 / HTCC2601</strain>
    </source>
</reference>
<name>Q0FQT5_SALBH</name>
<evidence type="ECO:0000256" key="2">
    <source>
        <dbReference type="SAM" id="Phobius"/>
    </source>
</evidence>